<keyword evidence="1" id="KW-0479">Metal-binding</keyword>
<evidence type="ECO:0000256" key="1">
    <source>
        <dbReference type="PROSITE-ProRule" id="PRU00042"/>
    </source>
</evidence>
<dbReference type="InterPro" id="IPR013087">
    <property type="entry name" value="Znf_C2H2_type"/>
</dbReference>
<name>A0A2G5SFW9_9PELO</name>
<dbReference type="PROSITE" id="PS50157">
    <property type="entry name" value="ZINC_FINGER_C2H2_2"/>
    <property type="match status" value="2"/>
</dbReference>
<dbReference type="AlphaFoldDB" id="A0A2G5SFW9"/>
<evidence type="ECO:0000313" key="3">
    <source>
        <dbReference type="EMBL" id="PIC13799.1"/>
    </source>
</evidence>
<dbReference type="OrthoDB" id="10039931at2759"/>
<dbReference type="SMART" id="SM00355">
    <property type="entry name" value="ZnF_C2H2"/>
    <property type="match status" value="3"/>
</dbReference>
<keyword evidence="1" id="KW-0862">Zinc</keyword>
<keyword evidence="4" id="KW-1185">Reference proteome</keyword>
<organism evidence="3 4">
    <name type="scientific">Caenorhabditis nigoni</name>
    <dbReference type="NCBI Taxonomy" id="1611254"/>
    <lineage>
        <taxon>Eukaryota</taxon>
        <taxon>Metazoa</taxon>
        <taxon>Ecdysozoa</taxon>
        <taxon>Nematoda</taxon>
        <taxon>Chromadorea</taxon>
        <taxon>Rhabditida</taxon>
        <taxon>Rhabditina</taxon>
        <taxon>Rhabditomorpha</taxon>
        <taxon>Rhabditoidea</taxon>
        <taxon>Rhabditidae</taxon>
        <taxon>Peloderinae</taxon>
        <taxon>Caenorhabditis</taxon>
    </lineage>
</organism>
<protein>
    <recommendedName>
        <fullName evidence="2">C2H2-type domain-containing protein</fullName>
    </recommendedName>
</protein>
<comment type="caution">
    <text evidence="3">The sequence shown here is derived from an EMBL/GenBank/DDBJ whole genome shotgun (WGS) entry which is preliminary data.</text>
</comment>
<feature type="domain" description="C2H2-type" evidence="2">
    <location>
        <begin position="62"/>
        <end position="90"/>
    </location>
</feature>
<feature type="domain" description="C2H2-type" evidence="2">
    <location>
        <begin position="108"/>
        <end position="136"/>
    </location>
</feature>
<dbReference type="Gene3D" id="3.30.160.60">
    <property type="entry name" value="Classic Zinc Finger"/>
    <property type="match status" value="1"/>
</dbReference>
<dbReference type="EMBL" id="PDUG01000010">
    <property type="protein sequence ID" value="PIC13799.1"/>
    <property type="molecule type" value="Genomic_DNA"/>
</dbReference>
<dbReference type="PROSITE" id="PS00028">
    <property type="entry name" value="ZINC_FINGER_C2H2_1"/>
    <property type="match status" value="3"/>
</dbReference>
<gene>
    <name evidence="3" type="ORF">B9Z55_027416</name>
</gene>
<proteinExistence type="predicted"/>
<dbReference type="Pfam" id="PF00096">
    <property type="entry name" value="zf-C2H2"/>
    <property type="match status" value="2"/>
</dbReference>
<dbReference type="Proteomes" id="UP000230233">
    <property type="component" value="Unassembled WGS sequence"/>
</dbReference>
<dbReference type="GO" id="GO:0008270">
    <property type="term" value="F:zinc ion binding"/>
    <property type="evidence" value="ECO:0007669"/>
    <property type="project" value="UniProtKB-KW"/>
</dbReference>
<keyword evidence="1" id="KW-0863">Zinc-finger</keyword>
<sequence length="206" mass="23663">MSSESTLAKFYEASEVQNPRLPCPFCGSSYVHPGALKAHLLKKHQLQTQEYQPKEKALSEELFCEFCSCSYTQRKSLNIHLDKVHGAQKVFSEIGKMRKESIRMKEKLCCNLCNRNYFNKDSFRRHQKIYHKLGKVPVNVQISPLTSKLNDENVELNEFVADLSVYMENLRKVTIPHLPSTSISSPSVKLQAKKQGFRIIDILKAD</sequence>
<reference evidence="4" key="1">
    <citation type="submission" date="2017-10" db="EMBL/GenBank/DDBJ databases">
        <title>Rapid genome shrinkage in a self-fertile nematode reveals novel sperm competition proteins.</title>
        <authorList>
            <person name="Yin D."/>
            <person name="Schwarz E.M."/>
            <person name="Thomas C.G."/>
            <person name="Felde R.L."/>
            <person name="Korf I.F."/>
            <person name="Cutter A.D."/>
            <person name="Schartner C.M."/>
            <person name="Ralston E.J."/>
            <person name="Meyer B.J."/>
            <person name="Haag E.S."/>
        </authorList>
    </citation>
    <scope>NUCLEOTIDE SEQUENCE [LARGE SCALE GENOMIC DNA]</scope>
    <source>
        <strain evidence="4">JU1422</strain>
    </source>
</reference>
<accession>A0A2G5SFW9</accession>
<evidence type="ECO:0000259" key="2">
    <source>
        <dbReference type="PROSITE" id="PS50157"/>
    </source>
</evidence>
<evidence type="ECO:0000313" key="4">
    <source>
        <dbReference type="Proteomes" id="UP000230233"/>
    </source>
</evidence>